<accession>A0A9J6AMW2</accession>
<gene>
    <name evidence="1" type="ORF">H5410_010918</name>
</gene>
<reference evidence="1 2" key="1">
    <citation type="submission" date="2020-09" db="EMBL/GenBank/DDBJ databases">
        <title>De no assembly of potato wild relative species, Solanum commersonii.</title>
        <authorList>
            <person name="Cho K."/>
        </authorList>
    </citation>
    <scope>NUCLEOTIDE SEQUENCE [LARGE SCALE GENOMIC DNA]</scope>
    <source>
        <strain evidence="1">LZ3.2</strain>
        <tissue evidence="1">Leaf</tissue>
    </source>
</reference>
<organism evidence="1 2">
    <name type="scientific">Solanum commersonii</name>
    <name type="common">Commerson's wild potato</name>
    <name type="synonym">Commerson's nightshade</name>
    <dbReference type="NCBI Taxonomy" id="4109"/>
    <lineage>
        <taxon>Eukaryota</taxon>
        <taxon>Viridiplantae</taxon>
        <taxon>Streptophyta</taxon>
        <taxon>Embryophyta</taxon>
        <taxon>Tracheophyta</taxon>
        <taxon>Spermatophyta</taxon>
        <taxon>Magnoliopsida</taxon>
        <taxon>eudicotyledons</taxon>
        <taxon>Gunneridae</taxon>
        <taxon>Pentapetalae</taxon>
        <taxon>asterids</taxon>
        <taxon>lamiids</taxon>
        <taxon>Solanales</taxon>
        <taxon>Solanaceae</taxon>
        <taxon>Solanoideae</taxon>
        <taxon>Solaneae</taxon>
        <taxon>Solanum</taxon>
    </lineage>
</organism>
<evidence type="ECO:0000313" key="2">
    <source>
        <dbReference type="Proteomes" id="UP000824120"/>
    </source>
</evidence>
<protein>
    <submittedName>
        <fullName evidence="1">Uncharacterized protein</fullName>
    </submittedName>
</protein>
<comment type="caution">
    <text evidence="1">The sequence shown here is derived from an EMBL/GenBank/DDBJ whole genome shotgun (WGS) entry which is preliminary data.</text>
</comment>
<proteinExistence type="predicted"/>
<dbReference type="Proteomes" id="UP000824120">
    <property type="component" value="Chromosome 2"/>
</dbReference>
<name>A0A9J6AMW2_SOLCO</name>
<dbReference type="AlphaFoldDB" id="A0A9J6AMW2"/>
<dbReference type="EMBL" id="JACXVP010000002">
    <property type="protein sequence ID" value="KAG5625700.1"/>
    <property type="molecule type" value="Genomic_DNA"/>
</dbReference>
<evidence type="ECO:0000313" key="1">
    <source>
        <dbReference type="EMBL" id="KAG5625700.1"/>
    </source>
</evidence>
<keyword evidence="2" id="KW-1185">Reference proteome</keyword>
<sequence length="89" mass="10261">MVPCVFDFDDENFHENRSNQLIMIPMMMIGLKIDPKVNVEPPTKRGRRVVSTMWRVIFEENDLLVGSSKDFGSKPMGDIIVNSEKMTQE</sequence>